<name>A0ABD2MMF8_9CUCU</name>
<evidence type="ECO:0000256" key="2">
    <source>
        <dbReference type="ARBA" id="ARBA00023157"/>
    </source>
</evidence>
<dbReference type="Pfam" id="PF13927">
    <property type="entry name" value="Ig_3"/>
    <property type="match status" value="1"/>
</dbReference>
<dbReference type="SUPFAM" id="SSF49265">
    <property type="entry name" value="Fibronectin type III"/>
    <property type="match status" value="1"/>
</dbReference>
<feature type="chain" id="PRO_5044858855" evidence="3">
    <location>
        <begin position="21"/>
        <end position="489"/>
    </location>
</feature>
<dbReference type="InterPro" id="IPR013783">
    <property type="entry name" value="Ig-like_fold"/>
</dbReference>
<feature type="domain" description="Ig-like" evidence="4">
    <location>
        <begin position="237"/>
        <end position="327"/>
    </location>
</feature>
<feature type="domain" description="Fibronectin type-III" evidence="5">
    <location>
        <begin position="425"/>
        <end position="489"/>
    </location>
</feature>
<dbReference type="Pfam" id="PF13895">
    <property type="entry name" value="Ig_2"/>
    <property type="match status" value="1"/>
</dbReference>
<dbReference type="GO" id="GO:0030154">
    <property type="term" value="P:cell differentiation"/>
    <property type="evidence" value="ECO:0007669"/>
    <property type="project" value="UniProtKB-ARBA"/>
</dbReference>
<evidence type="ECO:0000259" key="5">
    <source>
        <dbReference type="PROSITE" id="PS50853"/>
    </source>
</evidence>
<dbReference type="InterPro" id="IPR003599">
    <property type="entry name" value="Ig_sub"/>
</dbReference>
<reference evidence="6 7" key="1">
    <citation type="journal article" date="2021" name="BMC Biol.">
        <title>Horizontally acquired antibacterial genes associated with adaptive radiation of ladybird beetles.</title>
        <authorList>
            <person name="Li H.S."/>
            <person name="Tang X.F."/>
            <person name="Huang Y.H."/>
            <person name="Xu Z.Y."/>
            <person name="Chen M.L."/>
            <person name="Du X.Y."/>
            <person name="Qiu B.Y."/>
            <person name="Chen P.T."/>
            <person name="Zhang W."/>
            <person name="Slipinski A."/>
            <person name="Escalona H.E."/>
            <person name="Waterhouse R.M."/>
            <person name="Zwick A."/>
            <person name="Pang H."/>
        </authorList>
    </citation>
    <scope>NUCLEOTIDE SEQUENCE [LARGE SCALE GENOMIC DNA]</scope>
    <source>
        <strain evidence="6">SYSU2018</strain>
    </source>
</reference>
<dbReference type="Proteomes" id="UP001516400">
    <property type="component" value="Unassembled WGS sequence"/>
</dbReference>
<dbReference type="SMART" id="SM00408">
    <property type="entry name" value="IGc2"/>
    <property type="match status" value="3"/>
</dbReference>
<feature type="signal peptide" evidence="3">
    <location>
        <begin position="1"/>
        <end position="20"/>
    </location>
</feature>
<dbReference type="PROSITE" id="PS50835">
    <property type="entry name" value="IG_LIKE"/>
    <property type="match status" value="4"/>
</dbReference>
<dbReference type="InterPro" id="IPR007110">
    <property type="entry name" value="Ig-like_dom"/>
</dbReference>
<dbReference type="InterPro" id="IPR013106">
    <property type="entry name" value="Ig_V-set"/>
</dbReference>
<dbReference type="Gene3D" id="2.60.40.10">
    <property type="entry name" value="Immunoglobulins"/>
    <property type="match status" value="4"/>
</dbReference>
<evidence type="ECO:0000313" key="6">
    <source>
        <dbReference type="EMBL" id="KAL3267565.1"/>
    </source>
</evidence>
<dbReference type="PROSITE" id="PS50853">
    <property type="entry name" value="FN3"/>
    <property type="match status" value="1"/>
</dbReference>
<sequence>MKLVASDILLVWITLGAVYSFEYGEYERQPIFLTASVGGWVLLSCDIDFPETMPIPFKLYWNKNERTIFTYYKGVITSNEPYVGRLNLVDPPQPRYDTITVNLTSIRESDDGWFQCKVTFPNRTPNTMNRNGTWFHVSVNGGNLLEVPPINQTIMEGEEARLTCLPKDNAMKVIWYKDAVAVKDYQEMTHRTWTEEDGTLVIKPTQMEDNGEYECEVIHESGERQAARAFLDVQFKAKVLYAPPEIHLPFGRAAIIDCHFKANPPLTNLNWEKDGFLYDPYNIPGVFYKKNGSLLISKVDESHNGRYTCTPFNKLGTQGPSPPMNVVVQKPPVFVASPNNMYIRKLGEPIEIPCDARDGNNGHRPTVVWYKKDGTSLPMGRYEIKDGNLSIYNVQEEDRGLYVCSVTNKASTITAETELLVENIPSSAPYNLTGITSSHSVYLKWWAGRQRVNVNYSIWYKPVESKEWKTYYVPRSSYLDATIENLDPG</sequence>
<dbReference type="GO" id="GO:0007155">
    <property type="term" value="P:cell adhesion"/>
    <property type="evidence" value="ECO:0007669"/>
    <property type="project" value="UniProtKB-ARBA"/>
</dbReference>
<feature type="domain" description="Ig-like" evidence="4">
    <location>
        <begin position="125"/>
        <end position="232"/>
    </location>
</feature>
<dbReference type="InterPro" id="IPR003598">
    <property type="entry name" value="Ig_sub2"/>
</dbReference>
<dbReference type="AlphaFoldDB" id="A0ABD2MMF8"/>
<feature type="domain" description="Ig-like" evidence="4">
    <location>
        <begin position="38"/>
        <end position="119"/>
    </location>
</feature>
<evidence type="ECO:0000313" key="7">
    <source>
        <dbReference type="Proteomes" id="UP001516400"/>
    </source>
</evidence>
<keyword evidence="1" id="KW-0677">Repeat</keyword>
<keyword evidence="7" id="KW-1185">Reference proteome</keyword>
<protein>
    <submittedName>
        <fullName evidence="6">Uncharacterized protein</fullName>
    </submittedName>
</protein>
<feature type="domain" description="Ig-like" evidence="4">
    <location>
        <begin position="332"/>
        <end position="420"/>
    </location>
</feature>
<dbReference type="Pfam" id="PF07679">
    <property type="entry name" value="I-set"/>
    <property type="match status" value="1"/>
</dbReference>
<evidence type="ECO:0000256" key="1">
    <source>
        <dbReference type="ARBA" id="ARBA00022737"/>
    </source>
</evidence>
<accession>A0ABD2MMF8</accession>
<gene>
    <name evidence="6" type="ORF">HHI36_011683</name>
</gene>
<evidence type="ECO:0000259" key="4">
    <source>
        <dbReference type="PROSITE" id="PS50835"/>
    </source>
</evidence>
<dbReference type="Pfam" id="PF07686">
    <property type="entry name" value="V-set"/>
    <property type="match status" value="1"/>
</dbReference>
<keyword evidence="2" id="KW-1015">Disulfide bond</keyword>
<evidence type="ECO:0000256" key="3">
    <source>
        <dbReference type="SAM" id="SignalP"/>
    </source>
</evidence>
<dbReference type="CDD" id="cd00063">
    <property type="entry name" value="FN3"/>
    <property type="match status" value="1"/>
</dbReference>
<keyword evidence="3" id="KW-0732">Signal</keyword>
<dbReference type="PANTHER" id="PTHR44170:SF32">
    <property type="entry name" value="PROTEIN TURTLE-LIKE PROTEIN"/>
    <property type="match status" value="1"/>
</dbReference>
<proteinExistence type="predicted"/>
<dbReference type="EMBL" id="JABFTP020000001">
    <property type="protein sequence ID" value="KAL3267565.1"/>
    <property type="molecule type" value="Genomic_DNA"/>
</dbReference>
<dbReference type="InterPro" id="IPR003961">
    <property type="entry name" value="FN3_dom"/>
</dbReference>
<dbReference type="PANTHER" id="PTHR44170">
    <property type="entry name" value="PROTEIN SIDEKICK"/>
    <property type="match status" value="1"/>
</dbReference>
<organism evidence="6 7">
    <name type="scientific">Cryptolaemus montrouzieri</name>
    <dbReference type="NCBI Taxonomy" id="559131"/>
    <lineage>
        <taxon>Eukaryota</taxon>
        <taxon>Metazoa</taxon>
        <taxon>Ecdysozoa</taxon>
        <taxon>Arthropoda</taxon>
        <taxon>Hexapoda</taxon>
        <taxon>Insecta</taxon>
        <taxon>Pterygota</taxon>
        <taxon>Neoptera</taxon>
        <taxon>Endopterygota</taxon>
        <taxon>Coleoptera</taxon>
        <taxon>Polyphaga</taxon>
        <taxon>Cucujiformia</taxon>
        <taxon>Coccinelloidea</taxon>
        <taxon>Coccinellidae</taxon>
        <taxon>Scymninae</taxon>
        <taxon>Scymnini</taxon>
        <taxon>Cryptolaemus</taxon>
    </lineage>
</organism>
<dbReference type="GO" id="GO:0009653">
    <property type="term" value="P:anatomical structure morphogenesis"/>
    <property type="evidence" value="ECO:0007669"/>
    <property type="project" value="UniProtKB-ARBA"/>
</dbReference>
<dbReference type="InterPro" id="IPR036116">
    <property type="entry name" value="FN3_sf"/>
</dbReference>
<dbReference type="SUPFAM" id="SSF48726">
    <property type="entry name" value="Immunoglobulin"/>
    <property type="match status" value="4"/>
</dbReference>
<dbReference type="SMART" id="SM00409">
    <property type="entry name" value="IG"/>
    <property type="match status" value="4"/>
</dbReference>
<dbReference type="FunFam" id="2.60.40.10:FF:001149">
    <property type="entry name" value="Turtle, isoform H"/>
    <property type="match status" value="1"/>
</dbReference>
<dbReference type="InterPro" id="IPR036179">
    <property type="entry name" value="Ig-like_dom_sf"/>
</dbReference>
<comment type="caution">
    <text evidence="6">The sequence shown here is derived from an EMBL/GenBank/DDBJ whole genome shotgun (WGS) entry which is preliminary data.</text>
</comment>
<dbReference type="InterPro" id="IPR013098">
    <property type="entry name" value="Ig_I-set"/>
</dbReference>